<keyword evidence="2" id="KW-1185">Reference proteome</keyword>
<evidence type="ECO:0000313" key="2">
    <source>
        <dbReference type="Proteomes" id="UP000257109"/>
    </source>
</evidence>
<accession>A0A371I403</accession>
<reference evidence="1" key="1">
    <citation type="submission" date="2018-05" db="EMBL/GenBank/DDBJ databases">
        <title>Draft genome of Mucuna pruriens seed.</title>
        <authorList>
            <person name="Nnadi N.E."/>
            <person name="Vos R."/>
            <person name="Hasami M.H."/>
            <person name="Devisetty U.K."/>
            <person name="Aguiy J.C."/>
        </authorList>
    </citation>
    <scope>NUCLEOTIDE SEQUENCE [LARGE SCALE GENOMIC DNA]</scope>
    <source>
        <strain evidence="1">JCA_2017</strain>
    </source>
</reference>
<organism evidence="1 2">
    <name type="scientific">Mucuna pruriens</name>
    <name type="common">Velvet bean</name>
    <name type="synonym">Dolichos pruriens</name>
    <dbReference type="NCBI Taxonomy" id="157652"/>
    <lineage>
        <taxon>Eukaryota</taxon>
        <taxon>Viridiplantae</taxon>
        <taxon>Streptophyta</taxon>
        <taxon>Embryophyta</taxon>
        <taxon>Tracheophyta</taxon>
        <taxon>Spermatophyta</taxon>
        <taxon>Magnoliopsida</taxon>
        <taxon>eudicotyledons</taxon>
        <taxon>Gunneridae</taxon>
        <taxon>Pentapetalae</taxon>
        <taxon>rosids</taxon>
        <taxon>fabids</taxon>
        <taxon>Fabales</taxon>
        <taxon>Fabaceae</taxon>
        <taxon>Papilionoideae</taxon>
        <taxon>50 kb inversion clade</taxon>
        <taxon>NPAAA clade</taxon>
        <taxon>indigoferoid/millettioid clade</taxon>
        <taxon>Phaseoleae</taxon>
        <taxon>Mucuna</taxon>
    </lineage>
</organism>
<feature type="non-terminal residue" evidence="1">
    <location>
        <position position="1"/>
    </location>
</feature>
<proteinExistence type="predicted"/>
<protein>
    <submittedName>
        <fullName evidence="1">Uncharacterized protein</fullName>
    </submittedName>
</protein>
<dbReference type="Proteomes" id="UP000257109">
    <property type="component" value="Unassembled WGS sequence"/>
</dbReference>
<gene>
    <name evidence="1" type="ORF">CR513_05811</name>
</gene>
<comment type="caution">
    <text evidence="1">The sequence shown here is derived from an EMBL/GenBank/DDBJ whole genome shotgun (WGS) entry which is preliminary data.</text>
</comment>
<sequence length="177" mass="19507">MIVFAVGHIQHLGRHEAVIPRKVLPNRSLGRRSVESSSTHGKLYTSIGKGLTSYVSRARTTKSANNSYCITHSSSRSEEELLTKLTSLVRKLIVGQHHQAVQRVCGICTSVEHPTNLCPTLQEDELENTKCVGVLGGRHQYGRQLYHPNPNQGQHTAPRFGQAEGMLVLSQGNYQVG</sequence>
<dbReference type="OrthoDB" id="1750742at2759"/>
<dbReference type="AlphaFoldDB" id="A0A371I403"/>
<name>A0A371I403_MUCPR</name>
<dbReference type="EMBL" id="QJKJ01000972">
    <property type="protein sequence ID" value="RDY09771.1"/>
    <property type="molecule type" value="Genomic_DNA"/>
</dbReference>
<evidence type="ECO:0000313" key="1">
    <source>
        <dbReference type="EMBL" id="RDY09771.1"/>
    </source>
</evidence>